<evidence type="ECO:0000256" key="1">
    <source>
        <dbReference type="SAM" id="MobiDB-lite"/>
    </source>
</evidence>
<reference evidence="3" key="1">
    <citation type="submission" date="2017-06" db="EMBL/GenBank/DDBJ databases">
        <title>Genome analysis of Fimbriiglobus ruber SP5, the first member of the order Planctomycetales with confirmed chitinolytic capability.</title>
        <authorList>
            <person name="Ravin N.V."/>
            <person name="Rakitin A.L."/>
            <person name="Ivanova A.A."/>
            <person name="Beletsky A.V."/>
            <person name="Kulichevskaya I.S."/>
            <person name="Mardanov A.V."/>
            <person name="Dedysh S.N."/>
        </authorList>
    </citation>
    <scope>NUCLEOTIDE SEQUENCE [LARGE SCALE GENOMIC DNA]</scope>
    <source>
        <strain evidence="3">SP5</strain>
    </source>
</reference>
<gene>
    <name evidence="2" type="ORF">FRUB_10167</name>
</gene>
<comment type="caution">
    <text evidence="2">The sequence shown here is derived from an EMBL/GenBank/DDBJ whole genome shotgun (WGS) entry which is preliminary data.</text>
</comment>
<dbReference type="AlphaFoldDB" id="A0A225DA75"/>
<name>A0A225DA75_9BACT</name>
<keyword evidence="3" id="KW-1185">Reference proteome</keyword>
<dbReference type="EMBL" id="NIDE01000020">
    <property type="protein sequence ID" value="OWK34196.1"/>
    <property type="molecule type" value="Genomic_DNA"/>
</dbReference>
<feature type="region of interest" description="Disordered" evidence="1">
    <location>
        <begin position="48"/>
        <end position="72"/>
    </location>
</feature>
<proteinExistence type="predicted"/>
<evidence type="ECO:0000313" key="2">
    <source>
        <dbReference type="EMBL" id="OWK34196.1"/>
    </source>
</evidence>
<dbReference type="Proteomes" id="UP000214646">
    <property type="component" value="Unassembled WGS sequence"/>
</dbReference>
<evidence type="ECO:0000313" key="3">
    <source>
        <dbReference type="Proteomes" id="UP000214646"/>
    </source>
</evidence>
<sequence length="72" mass="7872">MITPPAELDVAGLDDVMNAVTPKGVEHFAPTRLTNCSGAVMNAVTPKGVEHDERAKARELLDRDERSDAERR</sequence>
<protein>
    <submittedName>
        <fullName evidence="2">Uncharacterized protein</fullName>
    </submittedName>
</protein>
<accession>A0A225DA75</accession>
<organism evidence="2 3">
    <name type="scientific">Fimbriiglobus ruber</name>
    <dbReference type="NCBI Taxonomy" id="1908690"/>
    <lineage>
        <taxon>Bacteria</taxon>
        <taxon>Pseudomonadati</taxon>
        <taxon>Planctomycetota</taxon>
        <taxon>Planctomycetia</taxon>
        <taxon>Gemmatales</taxon>
        <taxon>Gemmataceae</taxon>
        <taxon>Fimbriiglobus</taxon>
    </lineage>
</organism>